<protein>
    <submittedName>
        <fullName evidence="2">Uncharacterized protein</fullName>
    </submittedName>
</protein>
<dbReference type="AlphaFoldDB" id="A0AAE0BTU9"/>
<dbReference type="EMBL" id="LGRX02033265">
    <property type="protein sequence ID" value="KAK3241994.1"/>
    <property type="molecule type" value="Genomic_DNA"/>
</dbReference>
<feature type="region of interest" description="Disordered" evidence="1">
    <location>
        <begin position="108"/>
        <end position="128"/>
    </location>
</feature>
<dbReference type="Proteomes" id="UP001190700">
    <property type="component" value="Unassembled WGS sequence"/>
</dbReference>
<proteinExistence type="predicted"/>
<sequence length="226" mass="24286">MGPGAAARKVEESIAVTYALIDTFRVEGGPKADHPTGPGPGVVQRRVGRGSQADHPTGPGVIQRRVGRGCEGGTGPNLDQGKGVRREEMERLALADRALEDAIEETDYAKQSGHGGGTQERASPEQATALAEEGVGNLIEVEGWREKLTRAGPLKARGIIPTAMATYNRLHSNTQCHISFPAHVARLLAVPQLTVMSSFRDDDRLVNYRPLGGLGTHRQLWGWDSK</sequence>
<evidence type="ECO:0000313" key="3">
    <source>
        <dbReference type="Proteomes" id="UP001190700"/>
    </source>
</evidence>
<organism evidence="2 3">
    <name type="scientific">Cymbomonas tetramitiformis</name>
    <dbReference type="NCBI Taxonomy" id="36881"/>
    <lineage>
        <taxon>Eukaryota</taxon>
        <taxon>Viridiplantae</taxon>
        <taxon>Chlorophyta</taxon>
        <taxon>Pyramimonadophyceae</taxon>
        <taxon>Pyramimonadales</taxon>
        <taxon>Pyramimonadaceae</taxon>
        <taxon>Cymbomonas</taxon>
    </lineage>
</organism>
<feature type="region of interest" description="Disordered" evidence="1">
    <location>
        <begin position="27"/>
        <end position="86"/>
    </location>
</feature>
<comment type="caution">
    <text evidence="2">The sequence shown here is derived from an EMBL/GenBank/DDBJ whole genome shotgun (WGS) entry which is preliminary data.</text>
</comment>
<keyword evidence="3" id="KW-1185">Reference proteome</keyword>
<gene>
    <name evidence="2" type="ORF">CYMTET_48290</name>
</gene>
<evidence type="ECO:0000256" key="1">
    <source>
        <dbReference type="SAM" id="MobiDB-lite"/>
    </source>
</evidence>
<reference evidence="2 3" key="1">
    <citation type="journal article" date="2015" name="Genome Biol. Evol.">
        <title>Comparative Genomics of a Bacterivorous Green Alga Reveals Evolutionary Causalities and Consequences of Phago-Mixotrophic Mode of Nutrition.</title>
        <authorList>
            <person name="Burns J.A."/>
            <person name="Paasch A."/>
            <person name="Narechania A."/>
            <person name="Kim E."/>
        </authorList>
    </citation>
    <scope>NUCLEOTIDE SEQUENCE [LARGE SCALE GENOMIC DNA]</scope>
    <source>
        <strain evidence="2 3">PLY_AMNH</strain>
    </source>
</reference>
<name>A0AAE0BTU9_9CHLO</name>
<evidence type="ECO:0000313" key="2">
    <source>
        <dbReference type="EMBL" id="KAK3241994.1"/>
    </source>
</evidence>
<accession>A0AAE0BTU9</accession>